<organism evidence="1 2">
    <name type="scientific">Actinomadura chibensis</name>
    <dbReference type="NCBI Taxonomy" id="392828"/>
    <lineage>
        <taxon>Bacteria</taxon>
        <taxon>Bacillati</taxon>
        <taxon>Actinomycetota</taxon>
        <taxon>Actinomycetes</taxon>
        <taxon>Streptosporangiales</taxon>
        <taxon>Thermomonosporaceae</taxon>
        <taxon>Actinomadura</taxon>
    </lineage>
</organism>
<gene>
    <name evidence="1" type="ORF">FXF69_28345</name>
</gene>
<evidence type="ECO:0000313" key="1">
    <source>
        <dbReference type="EMBL" id="TYB42700.1"/>
    </source>
</evidence>
<comment type="caution">
    <text evidence="1">The sequence shown here is derived from an EMBL/GenBank/DDBJ whole genome shotgun (WGS) entry which is preliminary data.</text>
</comment>
<dbReference type="RefSeq" id="WP_067890172.1">
    <property type="nucleotide sequence ID" value="NZ_VSFG01000007.1"/>
</dbReference>
<dbReference type="Gene3D" id="3.10.490.10">
    <property type="entry name" value="Gamma-glutamyl cyclotransferase-like"/>
    <property type="match status" value="1"/>
</dbReference>
<dbReference type="AlphaFoldDB" id="A0A5D0NE41"/>
<sequence length="211" mass="22781">MDDERVWYVAYGSNLYRERFRCYLSGGRPEGGARHYTGCRDPRPALDERPVTVPGGIYFGYTSLVWGGGMAFYDPALPGRAAARAYLLTRRQFCDVLSQEMRRDVGTDHDLSEAVGRGRQRLGPGRYETVLKVGERGGHPMLTFTAPAPIAPNAPTAPYLTMLGNGLREAHGWSAGRAAAYLAGRPGAAGAWTAPDVAALLSPPDRGRPAG</sequence>
<reference evidence="1 2" key="1">
    <citation type="submission" date="2019-08" db="EMBL/GenBank/DDBJ databases">
        <title>Actinomadura sp. nov. CYP1-5 isolated from mountain soil.</title>
        <authorList>
            <person name="Songsumanus A."/>
            <person name="Kuncharoen N."/>
            <person name="Kudo T."/>
            <person name="Yuki M."/>
            <person name="Igarashi Y."/>
            <person name="Tanasupawat S."/>
        </authorList>
    </citation>
    <scope>NUCLEOTIDE SEQUENCE [LARGE SCALE GENOMIC DNA]</scope>
    <source>
        <strain evidence="1 2">JCM 14158</strain>
    </source>
</reference>
<keyword evidence="2" id="KW-1185">Reference proteome</keyword>
<protein>
    <submittedName>
        <fullName evidence="1">Histone deacetylase</fullName>
    </submittedName>
</protein>
<dbReference type="Proteomes" id="UP000323380">
    <property type="component" value="Unassembled WGS sequence"/>
</dbReference>
<evidence type="ECO:0000313" key="2">
    <source>
        <dbReference type="Proteomes" id="UP000323380"/>
    </source>
</evidence>
<dbReference type="EMBL" id="VSFG01000007">
    <property type="protein sequence ID" value="TYB42700.1"/>
    <property type="molecule type" value="Genomic_DNA"/>
</dbReference>
<accession>A0A5D0NE41</accession>
<proteinExistence type="predicted"/>
<name>A0A5D0NE41_9ACTN</name>
<dbReference type="STRING" id="1220554.GCA_001552135_02686"/>